<dbReference type="AlphaFoldDB" id="A0A8S9LHT6"/>
<gene>
    <name evidence="1" type="ORF">F2Q68_00043645</name>
</gene>
<organism evidence="1 2">
    <name type="scientific">Brassica cretica</name>
    <name type="common">Mustard</name>
    <dbReference type="NCBI Taxonomy" id="69181"/>
    <lineage>
        <taxon>Eukaryota</taxon>
        <taxon>Viridiplantae</taxon>
        <taxon>Streptophyta</taxon>
        <taxon>Embryophyta</taxon>
        <taxon>Tracheophyta</taxon>
        <taxon>Spermatophyta</taxon>
        <taxon>Magnoliopsida</taxon>
        <taxon>eudicotyledons</taxon>
        <taxon>Gunneridae</taxon>
        <taxon>Pentapetalae</taxon>
        <taxon>rosids</taxon>
        <taxon>malvids</taxon>
        <taxon>Brassicales</taxon>
        <taxon>Brassicaceae</taxon>
        <taxon>Brassiceae</taxon>
        <taxon>Brassica</taxon>
    </lineage>
</organism>
<reference evidence="1" key="1">
    <citation type="submission" date="2019-12" db="EMBL/GenBank/DDBJ databases">
        <title>Genome sequencing and annotation of Brassica cretica.</title>
        <authorList>
            <person name="Studholme D.J."/>
            <person name="Sarris P.F."/>
        </authorList>
    </citation>
    <scope>NUCLEOTIDE SEQUENCE</scope>
    <source>
        <strain evidence="1">PFS-001/15</strain>
        <tissue evidence="1">Leaf</tissue>
    </source>
</reference>
<accession>A0A8S9LHT6</accession>
<proteinExistence type="predicted"/>
<dbReference type="EMBL" id="QGKW02000276">
    <property type="protein sequence ID" value="KAF2607074.1"/>
    <property type="molecule type" value="Genomic_DNA"/>
</dbReference>
<evidence type="ECO:0000313" key="2">
    <source>
        <dbReference type="Proteomes" id="UP000712281"/>
    </source>
</evidence>
<comment type="caution">
    <text evidence="1">The sequence shown here is derived from an EMBL/GenBank/DDBJ whole genome shotgun (WGS) entry which is preliminary data.</text>
</comment>
<sequence>MDCSAKLKGSQTRESVRGQVPCLVSRLVEADLLQRCNLHGKQIYVLTEELNLLLDM</sequence>
<dbReference type="Proteomes" id="UP000712281">
    <property type="component" value="Unassembled WGS sequence"/>
</dbReference>
<name>A0A8S9LHT6_BRACR</name>
<protein>
    <submittedName>
        <fullName evidence="1">Uncharacterized protein</fullName>
    </submittedName>
</protein>
<evidence type="ECO:0000313" key="1">
    <source>
        <dbReference type="EMBL" id="KAF2607074.1"/>
    </source>
</evidence>